<protein>
    <submittedName>
        <fullName evidence="3">Flagellar hook-length control protein FliK</fullName>
    </submittedName>
</protein>
<keyword evidence="3" id="KW-0969">Cilium</keyword>
<gene>
    <name evidence="3" type="ORF">MNR06_14285</name>
</gene>
<name>A0ABY4CB02_9BACT</name>
<keyword evidence="4" id="KW-1185">Reference proteome</keyword>
<feature type="domain" description="Flagellar hook-length control protein-like C-terminal" evidence="2">
    <location>
        <begin position="454"/>
        <end position="532"/>
    </location>
</feature>
<dbReference type="InterPro" id="IPR038610">
    <property type="entry name" value="FliK-like_C_sf"/>
</dbReference>
<organism evidence="3 4">
    <name type="scientific">Bdellovibrio reynosensis</name>
    <dbReference type="NCBI Taxonomy" id="2835041"/>
    <lineage>
        <taxon>Bacteria</taxon>
        <taxon>Pseudomonadati</taxon>
        <taxon>Bdellovibrionota</taxon>
        <taxon>Bdellovibrionia</taxon>
        <taxon>Bdellovibrionales</taxon>
        <taxon>Pseudobdellovibrionaceae</taxon>
        <taxon>Bdellovibrio</taxon>
    </lineage>
</organism>
<feature type="region of interest" description="Disordered" evidence="1">
    <location>
        <begin position="23"/>
        <end position="85"/>
    </location>
</feature>
<dbReference type="Proteomes" id="UP000830116">
    <property type="component" value="Chromosome"/>
</dbReference>
<dbReference type="RefSeq" id="WP_243537040.1">
    <property type="nucleotide sequence ID" value="NZ_CP093442.1"/>
</dbReference>
<accession>A0ABY4CB02</accession>
<evidence type="ECO:0000256" key="1">
    <source>
        <dbReference type="SAM" id="MobiDB-lite"/>
    </source>
</evidence>
<keyword evidence="3" id="KW-0966">Cell projection</keyword>
<dbReference type="CDD" id="cd17470">
    <property type="entry name" value="T3SS_Flik_C"/>
    <property type="match status" value="1"/>
</dbReference>
<dbReference type="EMBL" id="CP093442">
    <property type="protein sequence ID" value="UOF00866.1"/>
    <property type="molecule type" value="Genomic_DNA"/>
</dbReference>
<keyword evidence="3" id="KW-0282">Flagellum</keyword>
<evidence type="ECO:0000313" key="4">
    <source>
        <dbReference type="Proteomes" id="UP000830116"/>
    </source>
</evidence>
<feature type="region of interest" description="Disordered" evidence="1">
    <location>
        <begin position="260"/>
        <end position="286"/>
    </location>
</feature>
<reference evidence="3" key="1">
    <citation type="submission" date="2022-03" db="EMBL/GenBank/DDBJ databases">
        <title>Genome Identification and Characterization of new species Bdellovibrio reynosense LBG001 sp. nov. from a Mexico soil sample.</title>
        <authorList>
            <person name="Camilli A."/>
            <person name="Ajao Y."/>
            <person name="Guo X."/>
        </authorList>
    </citation>
    <scope>NUCLEOTIDE SEQUENCE</scope>
    <source>
        <strain evidence="3">LBG001</strain>
    </source>
</reference>
<evidence type="ECO:0000259" key="2">
    <source>
        <dbReference type="Pfam" id="PF02120"/>
    </source>
</evidence>
<sequence>MLTNIVGPPIVGATTDLKSLSEKAQEKGFKGSGSDSAFGKALEEKISSKALPKDTKESAQKEMRQKENERPQPDAKKTEKEVVKPDGKVAKKATVRQQAIQEFMDSFESEFNISPTRLVEAMAQLDNNQLVQSPEITAQAVIDQLDLPDAEADKAAAMYAALLAQLNQLPQQPKQPEMVAGAGVMSKQNMDLRMAAAQGKQDSMGASVDRLNKNFWMTNQPKEMPGAAPSLEGKLLQNISIDEDSMLSEEMIPQQDGMELTGMETPEAPQAPKAPAPQGPKLEELPPHLQGQMKSAMPPALLAALAAKKAAEAAASAEGKGSDEAALMNEFQQAAQAPKLDKAAPLNAQAAQVNGKAAQEFFQQNQSQGQSWMQQNTKEFAQQGLSKGEAATKLTEKAADFKQSLTGLEGLHGAPIKGETLGMQNATPMAAAAAPQAPVNQAEHDAAVKQLMNQAQYLIKKGGGEMKVEMTPEGMGKIHLKVMLQDGKVNLEMAADTKEAKKAIESSLAELKTSLAAQKLSMENVKVDVVNSTSADTATQNQPNMNGRDQHQQTRQFWNQFNENFGSQGRREGYSEVPNLKGYGAKQRDPLQPVEVASTSARVRGVEGKGSGLNLVA</sequence>
<proteinExistence type="predicted"/>
<evidence type="ECO:0000313" key="3">
    <source>
        <dbReference type="EMBL" id="UOF00866.1"/>
    </source>
</evidence>
<dbReference type="InterPro" id="IPR021136">
    <property type="entry name" value="Flagellar_hook_control-like_C"/>
</dbReference>
<dbReference type="Pfam" id="PF02120">
    <property type="entry name" value="Flg_hook"/>
    <property type="match status" value="1"/>
</dbReference>
<feature type="compositionally biased region" description="Basic and acidic residues" evidence="1">
    <location>
        <begin position="41"/>
        <end position="85"/>
    </location>
</feature>
<dbReference type="Gene3D" id="3.30.750.140">
    <property type="match status" value="1"/>
</dbReference>